<dbReference type="OrthoDB" id="5946236at2759"/>
<feature type="region of interest" description="Disordered" evidence="1">
    <location>
        <begin position="400"/>
        <end position="431"/>
    </location>
</feature>
<protein>
    <recommendedName>
        <fullName evidence="5">ATP-grasp domain-containing protein</fullName>
    </recommendedName>
</protein>
<evidence type="ECO:0000313" key="2">
    <source>
        <dbReference type="EMBL" id="EJT75692.1"/>
    </source>
</evidence>
<dbReference type="VEuPathDB" id="FungiDB:GGTG_05624"/>
<dbReference type="RefSeq" id="XP_009221692.1">
    <property type="nucleotide sequence ID" value="XM_009223428.1"/>
</dbReference>
<reference evidence="4" key="1">
    <citation type="submission" date="2010-07" db="EMBL/GenBank/DDBJ databases">
        <title>The genome sequence of Gaeumannomyces graminis var. tritici strain R3-111a-1.</title>
        <authorList>
            <consortium name="The Broad Institute Genome Sequencing Platform"/>
            <person name="Ma L.-J."/>
            <person name="Dead R."/>
            <person name="Young S."/>
            <person name="Zeng Q."/>
            <person name="Koehrsen M."/>
            <person name="Alvarado L."/>
            <person name="Berlin A."/>
            <person name="Chapman S.B."/>
            <person name="Chen Z."/>
            <person name="Freedman E."/>
            <person name="Gellesch M."/>
            <person name="Goldberg J."/>
            <person name="Griggs A."/>
            <person name="Gujja S."/>
            <person name="Heilman E.R."/>
            <person name="Heiman D."/>
            <person name="Hepburn T."/>
            <person name="Howarth C."/>
            <person name="Jen D."/>
            <person name="Larson L."/>
            <person name="Mehta T."/>
            <person name="Neiman D."/>
            <person name="Pearson M."/>
            <person name="Roberts A."/>
            <person name="Saif S."/>
            <person name="Shea T."/>
            <person name="Shenoy N."/>
            <person name="Sisk P."/>
            <person name="Stolte C."/>
            <person name="Sykes S."/>
            <person name="Walk T."/>
            <person name="White J."/>
            <person name="Yandava C."/>
            <person name="Haas B."/>
            <person name="Nusbaum C."/>
            <person name="Birren B."/>
        </authorList>
    </citation>
    <scope>NUCLEOTIDE SEQUENCE [LARGE SCALE GENOMIC DNA]</scope>
    <source>
        <strain evidence="4">R3-111a-1</strain>
    </source>
</reference>
<dbReference type="InterPro" id="IPR053269">
    <property type="entry name" value="Asp-Met_ligase"/>
</dbReference>
<dbReference type="EMBL" id="GL385397">
    <property type="protein sequence ID" value="EJT75692.1"/>
    <property type="molecule type" value="Genomic_DNA"/>
</dbReference>
<evidence type="ECO:0000256" key="1">
    <source>
        <dbReference type="SAM" id="MobiDB-lite"/>
    </source>
</evidence>
<reference evidence="2" key="3">
    <citation type="submission" date="2010-09" db="EMBL/GenBank/DDBJ databases">
        <title>Annotation of Gaeumannomyces graminis var. tritici R3-111a-1.</title>
        <authorList>
            <consortium name="The Broad Institute Genome Sequencing Platform"/>
            <person name="Ma L.-J."/>
            <person name="Dead R."/>
            <person name="Young S.K."/>
            <person name="Zeng Q."/>
            <person name="Gargeya S."/>
            <person name="Fitzgerald M."/>
            <person name="Haas B."/>
            <person name="Abouelleil A."/>
            <person name="Alvarado L."/>
            <person name="Arachchi H.M."/>
            <person name="Berlin A."/>
            <person name="Brown A."/>
            <person name="Chapman S.B."/>
            <person name="Chen Z."/>
            <person name="Dunbar C."/>
            <person name="Freedman E."/>
            <person name="Gearin G."/>
            <person name="Gellesch M."/>
            <person name="Goldberg J."/>
            <person name="Griggs A."/>
            <person name="Gujja S."/>
            <person name="Heiman D."/>
            <person name="Howarth C."/>
            <person name="Larson L."/>
            <person name="Lui A."/>
            <person name="MacDonald P.J.P."/>
            <person name="Mehta T."/>
            <person name="Montmayeur A."/>
            <person name="Murphy C."/>
            <person name="Neiman D."/>
            <person name="Pearson M."/>
            <person name="Priest M."/>
            <person name="Roberts A."/>
            <person name="Saif S."/>
            <person name="Shea T."/>
            <person name="Shenoy N."/>
            <person name="Sisk P."/>
            <person name="Stolte C."/>
            <person name="Sykes S."/>
            <person name="Yandava C."/>
            <person name="Wortman J."/>
            <person name="Nusbaum C."/>
            <person name="Birren B."/>
        </authorList>
    </citation>
    <scope>NUCLEOTIDE SEQUENCE</scope>
    <source>
        <strain evidence="2">R3-111a-1</strain>
    </source>
</reference>
<dbReference type="EnsemblFungi" id="EJT75692">
    <property type="protein sequence ID" value="EJT75692"/>
    <property type="gene ID" value="GGTG_05624"/>
</dbReference>
<proteinExistence type="predicted"/>
<dbReference type="GeneID" id="20346082"/>
<dbReference type="STRING" id="644352.J3NWG0"/>
<dbReference type="AlphaFoldDB" id="J3NWG0"/>
<organism evidence="2">
    <name type="scientific">Gaeumannomyces tritici (strain R3-111a-1)</name>
    <name type="common">Wheat and barley take-all root rot fungus</name>
    <name type="synonym">Gaeumannomyces graminis var. tritici</name>
    <dbReference type="NCBI Taxonomy" id="644352"/>
    <lineage>
        <taxon>Eukaryota</taxon>
        <taxon>Fungi</taxon>
        <taxon>Dikarya</taxon>
        <taxon>Ascomycota</taxon>
        <taxon>Pezizomycotina</taxon>
        <taxon>Sordariomycetes</taxon>
        <taxon>Sordariomycetidae</taxon>
        <taxon>Magnaporthales</taxon>
        <taxon>Magnaporthaceae</taxon>
        <taxon>Gaeumannomyces</taxon>
    </lineage>
</organism>
<reference evidence="3" key="5">
    <citation type="submission" date="2018-04" db="UniProtKB">
        <authorList>
            <consortium name="EnsemblFungi"/>
        </authorList>
    </citation>
    <scope>IDENTIFICATION</scope>
    <source>
        <strain evidence="3">R3-111a-1</strain>
    </source>
</reference>
<name>J3NWG0_GAET3</name>
<evidence type="ECO:0000313" key="4">
    <source>
        <dbReference type="Proteomes" id="UP000006039"/>
    </source>
</evidence>
<gene>
    <name evidence="3" type="primary">20346082</name>
    <name evidence="2" type="ORF">GGTG_05624</name>
</gene>
<dbReference type="eggNOG" id="ENOG502SATC">
    <property type="taxonomic scope" value="Eukaryota"/>
</dbReference>
<feature type="compositionally biased region" description="Low complexity" evidence="1">
    <location>
        <begin position="415"/>
        <end position="426"/>
    </location>
</feature>
<dbReference type="PANTHER" id="PTHR37018">
    <property type="entry name" value="CULTURE SPECIFIC PROTEIN, PUTATIVE (AFU_ORTHOLOGUE AFUA_2G00130)-RELATED"/>
    <property type="match status" value="1"/>
</dbReference>
<dbReference type="Proteomes" id="UP000006039">
    <property type="component" value="Unassembled WGS sequence"/>
</dbReference>
<dbReference type="PANTHER" id="PTHR37018:SF1">
    <property type="entry name" value="CULTURE SPECIFIC PROTEIN, PUTATIVE (AFU_ORTHOLOGUE AFUA_2G00130)-RELATED"/>
    <property type="match status" value="1"/>
</dbReference>
<evidence type="ECO:0008006" key="5">
    <source>
        <dbReference type="Google" id="ProtNLM"/>
    </source>
</evidence>
<dbReference type="HOGENOM" id="CLU_042176_0_1_1"/>
<evidence type="ECO:0000313" key="3">
    <source>
        <dbReference type="EnsemblFungi" id="EJT75692"/>
    </source>
</evidence>
<sequence>MATEAAADMPVKLPTVRLDTTLAELYARASPRLAGKRVGQVLSGTNSGMGLSNNFPRNSKYLYQDSPFNSADADRDESEAARRELAVKYLSLIPQRDAFITGAAPVVLFNLGTDPDQRAQDRREAERTVAVLGADQRPELIFCPGPAEIPVEEARLDLLACKLMIDGLERYDLVVPAETHWFLNSKAALAQSGLPTPVCEAVELSGHGAEAGLCCKACQRSTDGFVVPELCTGERGRWVDEESAKVYDAVRARRLPFVLKNQQTFGGAGTYMVNTEEDRARLLEELRGGVLRRLLSSVTASNSHLKPGTILLSQMVAEPIGDYGVTFFVTDRDDGDDDPIFLATSEQMTDGPAWIGSTTNYARQDELRAKFGPLVRLAGRWLRSHGYVGPAGADVLETAPHAHAHGDGDGDDCSGHAAAAAAAAPGDADRPPSEFPHFHIVDLNVRTSGSLCLPLLRGHFTSRGLWCASSFSVSVAKTREQFVRKFRAEFESGAMCIVSWYEDRRVPADGKGEPSVLSLADVALGAEDMEALGKAIDRVRNATDEVTF</sequence>
<reference evidence="3" key="4">
    <citation type="journal article" date="2015" name="G3 (Bethesda)">
        <title>Genome sequences of three phytopathogenic species of the Magnaporthaceae family of fungi.</title>
        <authorList>
            <person name="Okagaki L.H."/>
            <person name="Nunes C.C."/>
            <person name="Sailsbery J."/>
            <person name="Clay B."/>
            <person name="Brown D."/>
            <person name="John T."/>
            <person name="Oh Y."/>
            <person name="Young N."/>
            <person name="Fitzgerald M."/>
            <person name="Haas B.J."/>
            <person name="Zeng Q."/>
            <person name="Young S."/>
            <person name="Adiconis X."/>
            <person name="Fan L."/>
            <person name="Levin J.Z."/>
            <person name="Mitchell T.K."/>
            <person name="Okubara P.A."/>
            <person name="Farman M.L."/>
            <person name="Kohn L.M."/>
            <person name="Birren B."/>
            <person name="Ma L.-J."/>
            <person name="Dean R.A."/>
        </authorList>
    </citation>
    <scope>NUCLEOTIDE SEQUENCE</scope>
    <source>
        <strain evidence="3">R3-111a-1</strain>
    </source>
</reference>
<reference evidence="2" key="2">
    <citation type="submission" date="2010-07" db="EMBL/GenBank/DDBJ databases">
        <authorList>
            <consortium name="The Broad Institute Genome Sequencing Platform"/>
            <consortium name="Broad Institute Genome Sequencing Center for Infectious Disease"/>
            <person name="Ma L.-J."/>
            <person name="Dead R."/>
            <person name="Young S."/>
            <person name="Zeng Q."/>
            <person name="Koehrsen M."/>
            <person name="Alvarado L."/>
            <person name="Berlin A."/>
            <person name="Chapman S.B."/>
            <person name="Chen Z."/>
            <person name="Freedman E."/>
            <person name="Gellesch M."/>
            <person name="Goldberg J."/>
            <person name="Griggs A."/>
            <person name="Gujja S."/>
            <person name="Heilman E.R."/>
            <person name="Heiman D."/>
            <person name="Hepburn T."/>
            <person name="Howarth C."/>
            <person name="Jen D."/>
            <person name="Larson L."/>
            <person name="Mehta T."/>
            <person name="Neiman D."/>
            <person name="Pearson M."/>
            <person name="Roberts A."/>
            <person name="Saif S."/>
            <person name="Shea T."/>
            <person name="Shenoy N."/>
            <person name="Sisk P."/>
            <person name="Stolte C."/>
            <person name="Sykes S."/>
            <person name="Walk T."/>
            <person name="White J."/>
            <person name="Yandava C."/>
            <person name="Haas B."/>
            <person name="Nusbaum C."/>
            <person name="Birren B."/>
        </authorList>
    </citation>
    <scope>NUCLEOTIDE SEQUENCE</scope>
    <source>
        <strain evidence="2">R3-111a-1</strain>
    </source>
</reference>
<dbReference type="SUPFAM" id="SSF56059">
    <property type="entry name" value="Glutathione synthetase ATP-binding domain-like"/>
    <property type="match status" value="1"/>
</dbReference>
<keyword evidence="4" id="KW-1185">Reference proteome</keyword>
<accession>J3NWG0</accession>